<keyword evidence="1" id="KW-0472">Membrane</keyword>
<keyword evidence="1" id="KW-0812">Transmembrane</keyword>
<feature type="chain" id="PRO_5042492196" evidence="2">
    <location>
        <begin position="20"/>
        <end position="268"/>
    </location>
</feature>
<proteinExistence type="predicted"/>
<dbReference type="EMBL" id="MPDP01000062">
    <property type="protein sequence ID" value="KAK1486484.1"/>
    <property type="molecule type" value="Genomic_DNA"/>
</dbReference>
<feature type="transmembrane region" description="Helical" evidence="1">
    <location>
        <begin position="124"/>
        <end position="141"/>
    </location>
</feature>
<sequence>MIKLLGLIPLVAFKSTCLASLRDQPRNGRKLQMMANAPRWARKLEHVPNRENGREISSLDPNVFDPLLVDHVPGRSFESSSIPRRAATCDENSNVARRQADDICYQHRSQNSEESRYPEGGVEGSGVVFAVFCSMVLFIGYTPSQLGLAFCIYLVITYLSHVTNMGIAFKLLFAVFPFSDKDTDEVFAGPCASLMNAPYTGSKVTLVIVTTGGSTALQEACASWRYHTYLVLAISTKISFSTIWLDSYLLKDMNSYFIAKEYFMETAT</sequence>
<keyword evidence="2" id="KW-0732">Signal</keyword>
<evidence type="ECO:0000256" key="1">
    <source>
        <dbReference type="SAM" id="Phobius"/>
    </source>
</evidence>
<evidence type="ECO:0000313" key="4">
    <source>
        <dbReference type="Proteomes" id="UP001239213"/>
    </source>
</evidence>
<feature type="signal peptide" evidence="2">
    <location>
        <begin position="1"/>
        <end position="19"/>
    </location>
</feature>
<evidence type="ECO:0000313" key="3">
    <source>
        <dbReference type="EMBL" id="KAK1486484.1"/>
    </source>
</evidence>
<keyword evidence="1" id="KW-1133">Transmembrane helix</keyword>
<evidence type="ECO:0000256" key="2">
    <source>
        <dbReference type="SAM" id="SignalP"/>
    </source>
</evidence>
<organism evidence="3 4">
    <name type="scientific">Colletotrichum cuscutae</name>
    <dbReference type="NCBI Taxonomy" id="1209917"/>
    <lineage>
        <taxon>Eukaryota</taxon>
        <taxon>Fungi</taxon>
        <taxon>Dikarya</taxon>
        <taxon>Ascomycota</taxon>
        <taxon>Pezizomycotina</taxon>
        <taxon>Sordariomycetes</taxon>
        <taxon>Hypocreomycetidae</taxon>
        <taxon>Glomerellales</taxon>
        <taxon>Glomerellaceae</taxon>
        <taxon>Colletotrichum</taxon>
        <taxon>Colletotrichum acutatum species complex</taxon>
    </lineage>
</organism>
<keyword evidence="4" id="KW-1185">Reference proteome</keyword>
<protein>
    <submittedName>
        <fullName evidence="3">Uncharacterized protein</fullName>
    </submittedName>
</protein>
<gene>
    <name evidence="3" type="ORF">CCUS01_15122</name>
</gene>
<accession>A0AAI9VIH3</accession>
<comment type="caution">
    <text evidence="3">The sequence shown here is derived from an EMBL/GenBank/DDBJ whole genome shotgun (WGS) entry which is preliminary data.</text>
</comment>
<feature type="transmembrane region" description="Helical" evidence="1">
    <location>
        <begin position="148"/>
        <end position="176"/>
    </location>
</feature>
<dbReference type="Proteomes" id="UP001239213">
    <property type="component" value="Unassembled WGS sequence"/>
</dbReference>
<name>A0AAI9VIH3_9PEZI</name>
<dbReference type="AlphaFoldDB" id="A0AAI9VIH3"/>
<reference evidence="3" key="1">
    <citation type="submission" date="2016-11" db="EMBL/GenBank/DDBJ databases">
        <title>The genome sequence of Colletotrichum cuscutae.</title>
        <authorList>
            <person name="Baroncelli R."/>
        </authorList>
    </citation>
    <scope>NUCLEOTIDE SEQUENCE</scope>
    <source>
        <strain evidence="3">IMI 304802</strain>
    </source>
</reference>